<dbReference type="OMA" id="NHGDCEG"/>
<accession>Q4DVL0</accession>
<dbReference type="GeneID" id="3550684"/>
<dbReference type="Gene3D" id="3.40.50.300">
    <property type="entry name" value="P-loop containing nucleotide triphosphate hydrolases"/>
    <property type="match status" value="1"/>
</dbReference>
<evidence type="ECO:0000313" key="5">
    <source>
        <dbReference type="EMBL" id="EAN96577.1"/>
    </source>
</evidence>
<dbReference type="FunCoup" id="Q4DVL0">
    <property type="interactions" value="216"/>
</dbReference>
<keyword evidence="1" id="KW-0547">Nucleotide-binding</keyword>
<dbReference type="eggNOG" id="KOG4177">
    <property type="taxonomic scope" value="Eukaryota"/>
</dbReference>
<dbReference type="RefSeq" id="XP_818428.1">
    <property type="nucleotide sequence ID" value="XM_813335.1"/>
</dbReference>
<dbReference type="Pfam" id="PF01591">
    <property type="entry name" value="6PF2K"/>
    <property type="match status" value="1"/>
</dbReference>
<dbReference type="GO" id="GO:0004331">
    <property type="term" value="F:fructose-2,6-bisphosphate 2-phosphatase activity"/>
    <property type="evidence" value="ECO:0007669"/>
    <property type="project" value="TreeGrafter"/>
</dbReference>
<dbReference type="PRINTS" id="PR00991">
    <property type="entry name" value="6PFRUCTKNASE"/>
</dbReference>
<dbReference type="SUPFAM" id="SSF48403">
    <property type="entry name" value="Ankyrin repeat"/>
    <property type="match status" value="1"/>
</dbReference>
<feature type="domain" description="6-phosphofructo-2-kinase" evidence="4">
    <location>
        <begin position="248"/>
        <end position="455"/>
    </location>
</feature>
<dbReference type="PANTHER" id="PTHR10606">
    <property type="entry name" value="6-PHOSPHOFRUCTO-2-KINASE/FRUCTOSE-2,6-BISPHOSPHATASE"/>
    <property type="match status" value="1"/>
</dbReference>
<dbReference type="PROSITE" id="PS50088">
    <property type="entry name" value="ANK_REPEAT"/>
    <property type="match status" value="1"/>
</dbReference>
<protein>
    <submittedName>
        <fullName evidence="5">6-phosphofructo-2-kinase/fructose-2, 6-biphosphatase, putative</fullName>
    </submittedName>
</protein>
<keyword evidence="2" id="KW-0067">ATP-binding</keyword>
<evidence type="ECO:0000256" key="3">
    <source>
        <dbReference type="PROSITE-ProRule" id="PRU00023"/>
    </source>
</evidence>
<dbReference type="GO" id="GO:0006003">
    <property type="term" value="P:fructose 2,6-bisphosphate metabolic process"/>
    <property type="evidence" value="ECO:0007669"/>
    <property type="project" value="InterPro"/>
</dbReference>
<name>Q4DVL0_TRYCC</name>
<dbReference type="AlphaFoldDB" id="Q4DVL0"/>
<dbReference type="SUPFAM" id="SSF53254">
    <property type="entry name" value="Phosphoglycerate mutase-like"/>
    <property type="match status" value="1"/>
</dbReference>
<reference evidence="5 6" key="1">
    <citation type="journal article" date="2005" name="Science">
        <title>The genome sequence of Trypanosoma cruzi, etiologic agent of Chagas disease.</title>
        <authorList>
            <person name="El-Sayed N.M."/>
            <person name="Myler P.J."/>
            <person name="Bartholomeu D.C."/>
            <person name="Nilsson D."/>
            <person name="Aggarwal G."/>
            <person name="Tran A.N."/>
            <person name="Ghedin E."/>
            <person name="Worthey E.A."/>
            <person name="Delcher A.L."/>
            <person name="Blandin G."/>
            <person name="Westenberger S.J."/>
            <person name="Caler E."/>
            <person name="Cerqueira G.C."/>
            <person name="Branche C."/>
            <person name="Haas B."/>
            <person name="Anupama A."/>
            <person name="Arner E."/>
            <person name="Aslund L."/>
            <person name="Attipoe P."/>
            <person name="Bontempi E."/>
            <person name="Bringaud F."/>
            <person name="Burton P."/>
            <person name="Cadag E."/>
            <person name="Campbell D.A."/>
            <person name="Carrington M."/>
            <person name="Crabtree J."/>
            <person name="Darban H."/>
            <person name="da Silveira J.F."/>
            <person name="de Jong P."/>
            <person name="Edwards K."/>
            <person name="Englund P.T."/>
            <person name="Fazelina G."/>
            <person name="Feldblyum T."/>
            <person name="Ferella M."/>
            <person name="Frasch A.C."/>
            <person name="Gull K."/>
            <person name="Horn D."/>
            <person name="Hou L."/>
            <person name="Huang Y."/>
            <person name="Kindlund E."/>
            <person name="Klingbeil M."/>
            <person name="Kluge S."/>
            <person name="Koo H."/>
            <person name="Lacerda D."/>
            <person name="Levin M.J."/>
            <person name="Lorenzi H."/>
            <person name="Louie T."/>
            <person name="Machado C.R."/>
            <person name="McCulloch R."/>
            <person name="McKenna A."/>
            <person name="Mizuno Y."/>
            <person name="Mottram J.C."/>
            <person name="Nelson S."/>
            <person name="Ochaya S."/>
            <person name="Osoegawa K."/>
            <person name="Pai G."/>
            <person name="Parsons M."/>
            <person name="Pentony M."/>
            <person name="Pettersson U."/>
            <person name="Pop M."/>
            <person name="Ramirez J.L."/>
            <person name="Rinta J."/>
            <person name="Robertson L."/>
            <person name="Salzberg S.L."/>
            <person name="Sanchez D.O."/>
            <person name="Seyler A."/>
            <person name="Sharma R."/>
            <person name="Shetty J."/>
            <person name="Simpson A.J."/>
            <person name="Sisk E."/>
            <person name="Tammi M.T."/>
            <person name="Tarleton R."/>
            <person name="Teixeira S."/>
            <person name="Van Aken S."/>
            <person name="Vogt C."/>
            <person name="Ward P.N."/>
            <person name="Wickstead B."/>
            <person name="Wortman J."/>
            <person name="White O."/>
            <person name="Fraser C.M."/>
            <person name="Stuart K.D."/>
            <person name="Andersson B."/>
        </authorList>
    </citation>
    <scope>NUCLEOTIDE SEQUENCE [LARGE SCALE GENOMIC DNA]</scope>
    <source>
        <strain evidence="5 6">CL Brener</strain>
    </source>
</reference>
<sequence length="705" mass="78681">MHATMSFLICSVIHVTFAALLFFFFFLCVCAVSLCTGVIHFFVSVIIYCWVPTTMPVMPATLGTRGGGEQTAKPSSFERMAAIQEEIAKIETRLRSLQSTEDADDTPWTSAPQEDMDPAVAKMLSVELCHLAASGDSVGVRLLLESGADTDCRDYDEQTPLHIASALGHVQVVRLLLEFGADPTLLDKDDKTPFRLAGENNRREVVQLLLRHSQAHGHELDACGKPDSFLLDSPIMSAHPDFSQIPQPMMGSLIVIMVGLPGRGKTYIARQIQRYFKWNGLQSRIFIRSTYKGKLEEGGAVSTALSAAEVERRIAAAIAKDMTQFIAETDGVAVLNGTNCSPLRRMALMSAIRETGLIRPNRVIFVEVVNNNSEIVRLNVNRKKEINPGATQSFVDQYYARIERLNALYKSLSPTTDRDLTYILIEDQTTFALNNISGWMPSRLSYMLHNLNHAPSNLYLTRAGEYVDLIAGRIGGNSRLTERGQAYSEALFEYFQGELQMKSFTVMSSCALRCIETVQYFEEQSVLQRSSASAAQSREPKLNCRVAYFPTLDSLNHGDCDGQLLSDVRKAMPSTLLHMQADPYHTAWPNGECVHQLYNARLEPHIHDIQASTEPVLVVSHLQLLQGLYSYFVSENDDFVAPQDAYKIDIPFESVIKIRLVGFNRVAETIDLSKEVDRIQHRRTGKVTKATQQSSLNIFCRSGKK</sequence>
<gene>
    <name evidence="5" type="ORF">Tc00.1047053508207.230</name>
</gene>
<dbReference type="Proteomes" id="UP000002296">
    <property type="component" value="Unassembled WGS sequence"/>
</dbReference>
<evidence type="ECO:0000256" key="1">
    <source>
        <dbReference type="ARBA" id="ARBA00022741"/>
    </source>
</evidence>
<dbReference type="InterPro" id="IPR036770">
    <property type="entry name" value="Ankyrin_rpt-contain_sf"/>
</dbReference>
<keyword evidence="3" id="KW-0040">ANK repeat</keyword>
<dbReference type="Gene3D" id="1.25.40.20">
    <property type="entry name" value="Ankyrin repeat-containing domain"/>
    <property type="match status" value="1"/>
</dbReference>
<dbReference type="InterPro" id="IPR029033">
    <property type="entry name" value="His_PPase_superfam"/>
</dbReference>
<dbReference type="Pfam" id="PF12796">
    <property type="entry name" value="Ank_2"/>
    <property type="match status" value="1"/>
</dbReference>
<dbReference type="SMART" id="SM00248">
    <property type="entry name" value="ANK"/>
    <property type="match status" value="3"/>
</dbReference>
<keyword evidence="6" id="KW-1185">Reference proteome</keyword>
<comment type="caution">
    <text evidence="5">The sequence shown here is derived from an EMBL/GenBank/DDBJ whole genome shotgun (WGS) entry which is preliminary data.</text>
</comment>
<dbReference type="Pfam" id="PF00300">
    <property type="entry name" value="His_Phos_1"/>
    <property type="match status" value="1"/>
</dbReference>
<dbReference type="STRING" id="353153.Q4DVL0"/>
<dbReference type="GO" id="GO:0005829">
    <property type="term" value="C:cytosol"/>
    <property type="evidence" value="ECO:0007669"/>
    <property type="project" value="TreeGrafter"/>
</dbReference>
<dbReference type="PaxDb" id="353153-Q4DVL0"/>
<dbReference type="SUPFAM" id="SSF52540">
    <property type="entry name" value="P-loop containing nucleoside triphosphate hydrolases"/>
    <property type="match status" value="1"/>
</dbReference>
<dbReference type="EMBL" id="AAHK01000142">
    <property type="protein sequence ID" value="EAN96577.1"/>
    <property type="molecule type" value="Genomic_DNA"/>
</dbReference>
<evidence type="ECO:0000259" key="4">
    <source>
        <dbReference type="Pfam" id="PF01591"/>
    </source>
</evidence>
<dbReference type="InterPro" id="IPR027417">
    <property type="entry name" value="P-loop_NTPase"/>
</dbReference>
<dbReference type="KEGG" id="tcr:508207.230"/>
<dbReference type="GO" id="GO:0005524">
    <property type="term" value="F:ATP binding"/>
    <property type="evidence" value="ECO:0007669"/>
    <property type="project" value="UniProtKB-KW"/>
</dbReference>
<dbReference type="PANTHER" id="PTHR10606:SF40">
    <property type="entry name" value="6-BIPHOSPHATASE, PUTATIVE-RELATED"/>
    <property type="match status" value="1"/>
</dbReference>
<feature type="repeat" description="ANK" evidence="3">
    <location>
        <begin position="156"/>
        <end position="188"/>
    </location>
</feature>
<dbReference type="InterPro" id="IPR013079">
    <property type="entry name" value="6Phosfructo_kin"/>
</dbReference>
<proteinExistence type="predicted"/>
<evidence type="ECO:0000313" key="6">
    <source>
        <dbReference type="Proteomes" id="UP000002296"/>
    </source>
</evidence>
<dbReference type="eggNOG" id="KOG0234">
    <property type="taxonomic scope" value="Eukaryota"/>
</dbReference>
<dbReference type="SMR" id="Q4DVL0"/>
<evidence type="ECO:0000256" key="2">
    <source>
        <dbReference type="ARBA" id="ARBA00022840"/>
    </source>
</evidence>
<dbReference type="PROSITE" id="PS50297">
    <property type="entry name" value="ANK_REP_REGION"/>
    <property type="match status" value="1"/>
</dbReference>
<dbReference type="InParanoid" id="Q4DVL0"/>
<dbReference type="InterPro" id="IPR003094">
    <property type="entry name" value="6Pfruct_kin"/>
</dbReference>
<organism evidence="5 6">
    <name type="scientific">Trypanosoma cruzi (strain CL Brener)</name>
    <dbReference type="NCBI Taxonomy" id="353153"/>
    <lineage>
        <taxon>Eukaryota</taxon>
        <taxon>Discoba</taxon>
        <taxon>Euglenozoa</taxon>
        <taxon>Kinetoplastea</taxon>
        <taxon>Metakinetoplastina</taxon>
        <taxon>Trypanosomatida</taxon>
        <taxon>Trypanosomatidae</taxon>
        <taxon>Trypanosoma</taxon>
        <taxon>Schizotrypanum</taxon>
    </lineage>
</organism>
<dbReference type="Gene3D" id="3.40.50.1240">
    <property type="entry name" value="Phosphoglycerate mutase-like"/>
    <property type="match status" value="1"/>
</dbReference>
<dbReference type="SMART" id="SM00855">
    <property type="entry name" value="PGAM"/>
    <property type="match status" value="1"/>
</dbReference>
<dbReference type="GO" id="GO:0006000">
    <property type="term" value="P:fructose metabolic process"/>
    <property type="evidence" value="ECO:0007669"/>
    <property type="project" value="InterPro"/>
</dbReference>
<dbReference type="GO" id="GO:0003873">
    <property type="term" value="F:6-phosphofructo-2-kinase activity"/>
    <property type="evidence" value="ECO:0007669"/>
    <property type="project" value="InterPro"/>
</dbReference>
<dbReference type="InterPro" id="IPR002110">
    <property type="entry name" value="Ankyrin_rpt"/>
</dbReference>
<dbReference type="InterPro" id="IPR013078">
    <property type="entry name" value="His_Pase_superF_clade-1"/>
</dbReference>